<keyword evidence="5 6" id="KW-0472">Membrane</keyword>
<accession>A0AAV9ND26</accession>
<gene>
    <name evidence="7" type="ORF">LTR84_002123</name>
</gene>
<evidence type="ECO:0000256" key="1">
    <source>
        <dbReference type="ARBA" id="ARBA00004141"/>
    </source>
</evidence>
<feature type="transmembrane region" description="Helical" evidence="6">
    <location>
        <begin position="126"/>
        <end position="150"/>
    </location>
</feature>
<dbReference type="Proteomes" id="UP001358417">
    <property type="component" value="Unassembled WGS sequence"/>
</dbReference>
<feature type="transmembrane region" description="Helical" evidence="6">
    <location>
        <begin position="411"/>
        <end position="436"/>
    </location>
</feature>
<dbReference type="GO" id="GO:0022857">
    <property type="term" value="F:transmembrane transporter activity"/>
    <property type="evidence" value="ECO:0007669"/>
    <property type="project" value="InterPro"/>
</dbReference>
<feature type="transmembrane region" description="Helical" evidence="6">
    <location>
        <begin position="385"/>
        <end position="405"/>
    </location>
</feature>
<evidence type="ECO:0000256" key="2">
    <source>
        <dbReference type="ARBA" id="ARBA00022448"/>
    </source>
</evidence>
<keyword evidence="3 6" id="KW-0812">Transmembrane</keyword>
<reference evidence="7 8" key="1">
    <citation type="submission" date="2023-08" db="EMBL/GenBank/DDBJ databases">
        <title>Black Yeasts Isolated from many extreme environments.</title>
        <authorList>
            <person name="Coleine C."/>
            <person name="Stajich J.E."/>
            <person name="Selbmann L."/>
        </authorList>
    </citation>
    <scope>NUCLEOTIDE SEQUENCE [LARGE SCALE GENOMIC DNA]</scope>
    <source>
        <strain evidence="7 8">CCFEE 5792</strain>
    </source>
</reference>
<name>A0AAV9ND26_9EURO</name>
<dbReference type="GeneID" id="89970335"/>
<organism evidence="7 8">
    <name type="scientific">Exophiala bonariae</name>
    <dbReference type="NCBI Taxonomy" id="1690606"/>
    <lineage>
        <taxon>Eukaryota</taxon>
        <taxon>Fungi</taxon>
        <taxon>Dikarya</taxon>
        <taxon>Ascomycota</taxon>
        <taxon>Pezizomycotina</taxon>
        <taxon>Eurotiomycetes</taxon>
        <taxon>Chaetothyriomycetidae</taxon>
        <taxon>Chaetothyriales</taxon>
        <taxon>Herpotrichiellaceae</taxon>
        <taxon>Exophiala</taxon>
    </lineage>
</organism>
<dbReference type="Gene3D" id="1.20.1740.10">
    <property type="entry name" value="Amino acid/polyamine transporter I"/>
    <property type="match status" value="1"/>
</dbReference>
<dbReference type="PIRSF" id="PIRSF006060">
    <property type="entry name" value="AA_transporter"/>
    <property type="match status" value="1"/>
</dbReference>
<comment type="subcellular location">
    <subcellularLocation>
        <location evidence="1">Membrane</location>
        <topology evidence="1">Multi-pass membrane protein</topology>
    </subcellularLocation>
</comment>
<dbReference type="AlphaFoldDB" id="A0AAV9ND26"/>
<feature type="transmembrane region" description="Helical" evidence="6">
    <location>
        <begin position="456"/>
        <end position="474"/>
    </location>
</feature>
<dbReference type="Pfam" id="PF13520">
    <property type="entry name" value="AA_permease_2"/>
    <property type="match status" value="1"/>
</dbReference>
<keyword evidence="2" id="KW-0813">Transport</keyword>
<feature type="transmembrane region" description="Helical" evidence="6">
    <location>
        <begin position="201"/>
        <end position="220"/>
    </location>
</feature>
<dbReference type="PANTHER" id="PTHR45649:SF29">
    <property type="entry name" value="AMINO ACID TRANSPORTER (EUROFUNG)"/>
    <property type="match status" value="1"/>
</dbReference>
<proteinExistence type="predicted"/>
<evidence type="ECO:0000256" key="6">
    <source>
        <dbReference type="SAM" id="Phobius"/>
    </source>
</evidence>
<feature type="transmembrane region" description="Helical" evidence="6">
    <location>
        <begin position="284"/>
        <end position="306"/>
    </location>
</feature>
<evidence type="ECO:0000313" key="8">
    <source>
        <dbReference type="Proteomes" id="UP001358417"/>
    </source>
</evidence>
<dbReference type="RefSeq" id="XP_064706591.1">
    <property type="nucleotide sequence ID" value="XM_064845737.1"/>
</dbReference>
<feature type="transmembrane region" description="Helical" evidence="6">
    <location>
        <begin position="170"/>
        <end position="189"/>
    </location>
</feature>
<feature type="transmembrane region" description="Helical" evidence="6">
    <location>
        <begin position="82"/>
        <end position="114"/>
    </location>
</feature>
<evidence type="ECO:0000256" key="5">
    <source>
        <dbReference type="ARBA" id="ARBA00023136"/>
    </source>
</evidence>
<evidence type="ECO:0008006" key="9">
    <source>
        <dbReference type="Google" id="ProtNLM"/>
    </source>
</evidence>
<feature type="transmembrane region" description="Helical" evidence="6">
    <location>
        <begin position="45"/>
        <end position="70"/>
    </location>
</feature>
<evidence type="ECO:0000256" key="3">
    <source>
        <dbReference type="ARBA" id="ARBA00022692"/>
    </source>
</evidence>
<dbReference type="GO" id="GO:0016020">
    <property type="term" value="C:membrane"/>
    <property type="evidence" value="ECO:0007669"/>
    <property type="project" value="UniProtKB-SubCell"/>
</dbReference>
<keyword evidence="8" id="KW-1185">Reference proteome</keyword>
<sequence>MAKQVDIKRTPSPVVSIEDGSMRKATAEDARLQEMGYEQQMKRGFNFWSMTAFCLTGLGLLPSLGGTIWYSLGFLGLLPMTWGWLIAVFFIMFEVFALAELSSAMPTAGGLYYWTYRTAPPKLKRFACWVTAWCMVLSASLGGGSFFMTQANMIQALVAMFHPDFAPTDWQLYLIYLACVFLCAAAMVLPSKILGRLSNIFVWLGTITFFVMLVALPVYAHKNGRTNSAKQMFTSSYNQTHWENKAFVFLMTFMVPLWCISGYDSTAHLAEETENASVAVPRAMWISCAAVAVLGYIFNVVLAYVATDIDAIFSSPLGQPLGAILVLSMGDGGFTKLLWICTVISNFGVVFVINTAGTRIYFAYARDGALPMAKWLSTVNPVTKTPINATIALSTVFALLGLISLGSSTALHAFFSGSSLAGAVTYLMPVLMRCLYEDNPDYVPGPFSLGKWSRPIRWVASIWTIFTLPLLALPENPYPTAKTFNWSPVFFVGLLSIVVPWYFFRAHKWFHGPTVQSAAGMAY</sequence>
<evidence type="ECO:0000313" key="7">
    <source>
        <dbReference type="EMBL" id="KAK5053149.1"/>
    </source>
</evidence>
<dbReference type="EMBL" id="JAVRRD010000012">
    <property type="protein sequence ID" value="KAK5053149.1"/>
    <property type="molecule type" value="Genomic_DNA"/>
</dbReference>
<keyword evidence="4 6" id="KW-1133">Transmembrane helix</keyword>
<feature type="transmembrane region" description="Helical" evidence="6">
    <location>
        <begin position="337"/>
        <end position="364"/>
    </location>
</feature>
<dbReference type="InterPro" id="IPR002293">
    <property type="entry name" value="AA/rel_permease1"/>
</dbReference>
<feature type="transmembrane region" description="Helical" evidence="6">
    <location>
        <begin position="246"/>
        <end position="263"/>
    </location>
</feature>
<evidence type="ECO:0000256" key="4">
    <source>
        <dbReference type="ARBA" id="ARBA00022989"/>
    </source>
</evidence>
<comment type="caution">
    <text evidence="7">The sequence shown here is derived from an EMBL/GenBank/DDBJ whole genome shotgun (WGS) entry which is preliminary data.</text>
</comment>
<feature type="transmembrane region" description="Helical" evidence="6">
    <location>
        <begin position="486"/>
        <end position="504"/>
    </location>
</feature>
<protein>
    <recommendedName>
        <fullName evidence="9">Amino acid permease/ SLC12A domain-containing protein</fullName>
    </recommendedName>
</protein>
<dbReference type="PANTHER" id="PTHR45649">
    <property type="entry name" value="AMINO-ACID PERMEASE BAT1"/>
    <property type="match status" value="1"/>
</dbReference>